<dbReference type="SUPFAM" id="SSF46689">
    <property type="entry name" value="Homeodomain-like"/>
    <property type="match status" value="2"/>
</dbReference>
<evidence type="ECO:0000256" key="3">
    <source>
        <dbReference type="ARBA" id="ARBA00023163"/>
    </source>
</evidence>
<dbReference type="Proteomes" id="UP000611723">
    <property type="component" value="Unassembled WGS sequence"/>
</dbReference>
<dbReference type="SMART" id="SM00342">
    <property type="entry name" value="HTH_ARAC"/>
    <property type="match status" value="1"/>
</dbReference>
<evidence type="ECO:0000256" key="2">
    <source>
        <dbReference type="ARBA" id="ARBA00023125"/>
    </source>
</evidence>
<dbReference type="PROSITE" id="PS01124">
    <property type="entry name" value="HTH_ARAC_FAMILY_2"/>
    <property type="match status" value="1"/>
</dbReference>
<dbReference type="EMBL" id="JAEQBW010000003">
    <property type="protein sequence ID" value="MBK6265123.1"/>
    <property type="molecule type" value="Genomic_DNA"/>
</dbReference>
<protein>
    <submittedName>
        <fullName evidence="5">AraC family transcriptional regulator</fullName>
    </submittedName>
</protein>
<reference evidence="5" key="1">
    <citation type="submission" date="2021-01" db="EMBL/GenBank/DDBJ databases">
        <title>Marivirga aurantiaca sp. nov., isolated from intertidal surface sediments.</title>
        <authorList>
            <person name="Zhang M."/>
        </authorList>
    </citation>
    <scope>NUCLEOTIDE SEQUENCE</scope>
    <source>
        <strain evidence="5">S37H4</strain>
    </source>
</reference>
<evidence type="ECO:0000256" key="1">
    <source>
        <dbReference type="ARBA" id="ARBA00023015"/>
    </source>
</evidence>
<dbReference type="GO" id="GO:0043565">
    <property type="term" value="F:sequence-specific DNA binding"/>
    <property type="evidence" value="ECO:0007669"/>
    <property type="project" value="InterPro"/>
</dbReference>
<dbReference type="PRINTS" id="PR00032">
    <property type="entry name" value="HTHARAC"/>
</dbReference>
<evidence type="ECO:0000259" key="4">
    <source>
        <dbReference type="PROSITE" id="PS01124"/>
    </source>
</evidence>
<dbReference type="PANTHER" id="PTHR40055:SF1">
    <property type="entry name" value="TRANSCRIPTIONAL REGULATOR YGIV-RELATED"/>
    <property type="match status" value="1"/>
</dbReference>
<dbReference type="InterPro" id="IPR009057">
    <property type="entry name" value="Homeodomain-like_sf"/>
</dbReference>
<dbReference type="Pfam" id="PF12833">
    <property type="entry name" value="HTH_18"/>
    <property type="match status" value="1"/>
</dbReference>
<dbReference type="AlphaFoldDB" id="A0A935CB16"/>
<name>A0A935CB16_9BACT</name>
<comment type="caution">
    <text evidence="5">The sequence shown here is derived from an EMBL/GenBank/DDBJ whole genome shotgun (WGS) entry which is preliminary data.</text>
</comment>
<keyword evidence="3" id="KW-0804">Transcription</keyword>
<organism evidence="5 6">
    <name type="scientific">Marivirga aurantiaca</name>
    <dbReference type="NCBI Taxonomy" id="2802615"/>
    <lineage>
        <taxon>Bacteria</taxon>
        <taxon>Pseudomonadati</taxon>
        <taxon>Bacteroidota</taxon>
        <taxon>Cytophagia</taxon>
        <taxon>Cytophagales</taxon>
        <taxon>Marivirgaceae</taxon>
        <taxon>Marivirga</taxon>
    </lineage>
</organism>
<dbReference type="InterPro" id="IPR050908">
    <property type="entry name" value="SmbC-like"/>
</dbReference>
<dbReference type="SUPFAM" id="SSF55136">
    <property type="entry name" value="Probable bacterial effector-binding domain"/>
    <property type="match status" value="1"/>
</dbReference>
<accession>A0A935CB16</accession>
<dbReference type="PROSITE" id="PS00041">
    <property type="entry name" value="HTH_ARAC_FAMILY_1"/>
    <property type="match status" value="1"/>
</dbReference>
<dbReference type="InterPro" id="IPR020449">
    <property type="entry name" value="Tscrpt_reg_AraC-type_HTH"/>
</dbReference>
<gene>
    <name evidence="5" type="ORF">JKA74_08745</name>
</gene>
<dbReference type="InterPro" id="IPR010499">
    <property type="entry name" value="AraC_E-bd"/>
</dbReference>
<sequence length="305" mass="35716">MTVLKNEIQVDYKNRINRVFQFIDENLDSDISLSKVAEIAYFSPFHFHRVFKTITGETLNGFITRRKIEKAALDILHKKCSISEISHIYGFSDNSAFTKAFKKFYGISPTEFKRQNPNRFTKIRQLKSKNGQEYPDFDKYICIIDNLKKWIKMNAKIEIKEMSKANFMYISCLGSQELAGAFQKLISWAVPRGLMNERAKLMTIYHDSLKVTEEEKARLSACFILDKSIETGGEIELSEINAGRYIIGNFEIKLEEFEKSWTSLYLWMNEHGYKKADRDVFEIYHNNFNEHPEKKAIVDFCIPIE</sequence>
<feature type="domain" description="HTH araC/xylS-type" evidence="4">
    <location>
        <begin position="17"/>
        <end position="115"/>
    </location>
</feature>
<dbReference type="PANTHER" id="PTHR40055">
    <property type="entry name" value="TRANSCRIPTIONAL REGULATOR YGIV-RELATED"/>
    <property type="match status" value="1"/>
</dbReference>
<dbReference type="InterPro" id="IPR018062">
    <property type="entry name" value="HTH_AraC-typ_CS"/>
</dbReference>
<dbReference type="SMART" id="SM00871">
    <property type="entry name" value="AraC_E_bind"/>
    <property type="match status" value="1"/>
</dbReference>
<proteinExistence type="predicted"/>
<evidence type="ECO:0000313" key="6">
    <source>
        <dbReference type="Proteomes" id="UP000611723"/>
    </source>
</evidence>
<dbReference type="GO" id="GO:0003700">
    <property type="term" value="F:DNA-binding transcription factor activity"/>
    <property type="evidence" value="ECO:0007669"/>
    <property type="project" value="InterPro"/>
</dbReference>
<dbReference type="RefSeq" id="WP_201430802.1">
    <property type="nucleotide sequence ID" value="NZ_JAEQBW010000003.1"/>
</dbReference>
<dbReference type="Gene3D" id="1.10.10.60">
    <property type="entry name" value="Homeodomain-like"/>
    <property type="match status" value="2"/>
</dbReference>
<dbReference type="InterPro" id="IPR018060">
    <property type="entry name" value="HTH_AraC"/>
</dbReference>
<keyword evidence="2" id="KW-0238">DNA-binding</keyword>
<dbReference type="Gene3D" id="3.20.80.10">
    <property type="entry name" value="Regulatory factor, effector binding domain"/>
    <property type="match status" value="1"/>
</dbReference>
<dbReference type="InterPro" id="IPR011256">
    <property type="entry name" value="Reg_factor_effector_dom_sf"/>
</dbReference>
<evidence type="ECO:0000313" key="5">
    <source>
        <dbReference type="EMBL" id="MBK6265123.1"/>
    </source>
</evidence>
<keyword evidence="1" id="KW-0805">Transcription regulation</keyword>
<dbReference type="InterPro" id="IPR029442">
    <property type="entry name" value="GyrI-like"/>
</dbReference>
<keyword evidence="6" id="KW-1185">Reference proteome</keyword>
<dbReference type="Pfam" id="PF06445">
    <property type="entry name" value="GyrI-like"/>
    <property type="match status" value="1"/>
</dbReference>